<proteinExistence type="predicted"/>
<dbReference type="EMBL" id="ODYU01002312">
    <property type="protein sequence ID" value="SOQ39644.1"/>
    <property type="molecule type" value="Genomic_DNA"/>
</dbReference>
<organism evidence="1">
    <name type="scientific">Spodoptera frugiperda</name>
    <name type="common">Fall armyworm</name>
    <dbReference type="NCBI Taxonomy" id="7108"/>
    <lineage>
        <taxon>Eukaryota</taxon>
        <taxon>Metazoa</taxon>
        <taxon>Ecdysozoa</taxon>
        <taxon>Arthropoda</taxon>
        <taxon>Hexapoda</taxon>
        <taxon>Insecta</taxon>
        <taxon>Pterygota</taxon>
        <taxon>Neoptera</taxon>
        <taxon>Endopterygota</taxon>
        <taxon>Lepidoptera</taxon>
        <taxon>Glossata</taxon>
        <taxon>Ditrysia</taxon>
        <taxon>Noctuoidea</taxon>
        <taxon>Noctuidae</taxon>
        <taxon>Amphipyrinae</taxon>
        <taxon>Spodoptera</taxon>
    </lineage>
</organism>
<dbReference type="AlphaFoldDB" id="A0A2H1VH96"/>
<accession>A0A2H1VH96</accession>
<name>A0A2H1VH96_SPOFR</name>
<gene>
    <name evidence="1" type="ORF">SFRICE_010087</name>
</gene>
<reference evidence="1" key="1">
    <citation type="submission" date="2016-07" db="EMBL/GenBank/DDBJ databases">
        <authorList>
            <person name="Bretaudeau A."/>
        </authorList>
    </citation>
    <scope>NUCLEOTIDE SEQUENCE</scope>
    <source>
        <strain evidence="1">Rice</strain>
        <tissue evidence="1">Whole body</tissue>
    </source>
</reference>
<evidence type="ECO:0000313" key="1">
    <source>
        <dbReference type="EMBL" id="SOQ39644.1"/>
    </source>
</evidence>
<sequence>MSIKEPMNFVNNILTKLIQLRPLIRIVRTASSAMPNCLHVMRADDVIRNAYDACDSYDAYLYKINV</sequence>
<protein>
    <submittedName>
        <fullName evidence="1">SFRICE_010087</fullName>
    </submittedName>
</protein>